<reference evidence="2" key="1">
    <citation type="journal article" date="2005" name="Nature">
        <title>Sequencing of Aspergillus nidulans and comparative analysis with A. fumigatus and A. oryzae.</title>
        <authorList>
            <person name="Galagan J.E."/>
            <person name="Calvo S.E."/>
            <person name="Cuomo C."/>
            <person name="Ma L.J."/>
            <person name="Wortman J.R."/>
            <person name="Batzoglou S."/>
            <person name="Lee S.I."/>
            <person name="Basturkmen M."/>
            <person name="Spevak C.C."/>
            <person name="Clutterbuck J."/>
            <person name="Kapitonov V."/>
            <person name="Jurka J."/>
            <person name="Scazzocchio C."/>
            <person name="Farman M."/>
            <person name="Butler J."/>
            <person name="Purcell S."/>
            <person name="Harris S."/>
            <person name="Braus G.H."/>
            <person name="Draht O."/>
            <person name="Busch S."/>
            <person name="D'Enfert C."/>
            <person name="Bouchier C."/>
            <person name="Goldman G.H."/>
            <person name="Bell-Pedersen D."/>
            <person name="Griffiths-Jones S."/>
            <person name="Doonan J.H."/>
            <person name="Yu J."/>
            <person name="Vienken K."/>
            <person name="Pain A."/>
            <person name="Freitag M."/>
            <person name="Selker E.U."/>
            <person name="Archer D.B."/>
            <person name="Penalva M.A."/>
            <person name="Oakley B.R."/>
            <person name="Momany M."/>
            <person name="Tanaka T."/>
            <person name="Kumagai T."/>
            <person name="Asai K."/>
            <person name="Machida M."/>
            <person name="Nierman W.C."/>
            <person name="Denning D.W."/>
            <person name="Caddick M."/>
            <person name="Hynes M."/>
            <person name="Paoletti M."/>
            <person name="Fischer R."/>
            <person name="Miller B."/>
            <person name="Dyer P."/>
            <person name="Sachs M.S."/>
            <person name="Osmani S.A."/>
            <person name="Birren B.W."/>
        </authorList>
    </citation>
    <scope>NUCLEOTIDE SEQUENCE [LARGE SCALE GENOMIC DNA]</scope>
    <source>
        <strain evidence="2">FGSC A4 / ATCC 38163 / CBS 112.46 / NRRL 194 / M139</strain>
    </source>
</reference>
<dbReference type="EMBL" id="BN001308">
    <property type="protein sequence ID" value="CBF88250.1"/>
    <property type="molecule type" value="Genomic_DNA"/>
</dbReference>
<keyword evidence="2" id="KW-1185">Reference proteome</keyword>
<gene>
    <name evidence="1" type="ORF">ANIA_11291</name>
</gene>
<dbReference type="AlphaFoldDB" id="C8VTV5"/>
<reference evidence="2" key="2">
    <citation type="journal article" date="2009" name="Fungal Genet. Biol.">
        <title>The 2008 update of the Aspergillus nidulans genome annotation: a community effort.</title>
        <authorList>
            <person name="Wortman J.R."/>
            <person name="Gilsenan J.M."/>
            <person name="Joardar V."/>
            <person name="Deegan J."/>
            <person name="Clutterbuck J."/>
            <person name="Andersen M.R."/>
            <person name="Archer D."/>
            <person name="Bencina M."/>
            <person name="Braus G."/>
            <person name="Coutinho P."/>
            <person name="von Dohren H."/>
            <person name="Doonan J."/>
            <person name="Driessen A.J."/>
            <person name="Durek P."/>
            <person name="Espeso E."/>
            <person name="Fekete E."/>
            <person name="Flipphi M."/>
            <person name="Estrada C.G."/>
            <person name="Geysens S."/>
            <person name="Goldman G."/>
            <person name="de Groot P.W."/>
            <person name="Hansen K."/>
            <person name="Harris S.D."/>
            <person name="Heinekamp T."/>
            <person name="Helmstaedt K."/>
            <person name="Henrissat B."/>
            <person name="Hofmann G."/>
            <person name="Homan T."/>
            <person name="Horio T."/>
            <person name="Horiuchi H."/>
            <person name="James S."/>
            <person name="Jones M."/>
            <person name="Karaffa L."/>
            <person name="Karanyi Z."/>
            <person name="Kato M."/>
            <person name="Keller N."/>
            <person name="Kelly D.E."/>
            <person name="Kiel J.A."/>
            <person name="Kim J.M."/>
            <person name="van der Klei I.J."/>
            <person name="Klis F.M."/>
            <person name="Kovalchuk A."/>
            <person name="Krasevec N."/>
            <person name="Kubicek C.P."/>
            <person name="Liu B."/>
            <person name="Maccabe A."/>
            <person name="Meyer V."/>
            <person name="Mirabito P."/>
            <person name="Miskei M."/>
            <person name="Mos M."/>
            <person name="Mullins J."/>
            <person name="Nelson D.R."/>
            <person name="Nielsen J."/>
            <person name="Oakley B.R."/>
            <person name="Osmani S.A."/>
            <person name="Pakula T."/>
            <person name="Paszewski A."/>
            <person name="Paulsen I."/>
            <person name="Pilsyk S."/>
            <person name="Pocsi I."/>
            <person name="Punt P.J."/>
            <person name="Ram A.F."/>
            <person name="Ren Q."/>
            <person name="Robellet X."/>
            <person name="Robson G."/>
            <person name="Seiboth B."/>
            <person name="van Solingen P."/>
            <person name="Specht T."/>
            <person name="Sun J."/>
            <person name="Taheri-Talesh N."/>
            <person name="Takeshita N."/>
            <person name="Ussery D."/>
            <person name="vanKuyk P.A."/>
            <person name="Visser H."/>
            <person name="van de Vondervoort P.J."/>
            <person name="de Vries R.P."/>
            <person name="Walton J."/>
            <person name="Xiang X."/>
            <person name="Xiong Y."/>
            <person name="Zeng A.P."/>
            <person name="Brandt B.W."/>
            <person name="Cornell M.J."/>
            <person name="van den Hondel C.A."/>
            <person name="Visser J."/>
            <person name="Oliver S.G."/>
            <person name="Turner G."/>
        </authorList>
    </citation>
    <scope>GENOME REANNOTATION</scope>
    <source>
        <strain evidence="2">FGSC A4 / ATCC 38163 / CBS 112.46 / NRRL 194 / M139</strain>
    </source>
</reference>
<dbReference type="Proteomes" id="UP000000560">
    <property type="component" value="Chromosome VIII"/>
</dbReference>
<dbReference type="RefSeq" id="XP_050469072.1">
    <property type="nucleotide sequence ID" value="XM_050613242.1"/>
</dbReference>
<dbReference type="GeneID" id="74896897"/>
<dbReference type="HOGENOM" id="CLU_2941695_0_0_1"/>
<sequence>MRVVAAEVAVVIVLRSSAWPSEPNTRYRLSRIRRRTKTFHHNQIQIKDLQSGRYNGLLRV</sequence>
<dbReference type="InParanoid" id="C8VTV5"/>
<organism evidence="1 2">
    <name type="scientific">Emericella nidulans (strain FGSC A4 / ATCC 38163 / CBS 112.46 / NRRL 194 / M139)</name>
    <name type="common">Aspergillus nidulans</name>
    <dbReference type="NCBI Taxonomy" id="227321"/>
    <lineage>
        <taxon>Eukaryota</taxon>
        <taxon>Fungi</taxon>
        <taxon>Dikarya</taxon>
        <taxon>Ascomycota</taxon>
        <taxon>Pezizomycotina</taxon>
        <taxon>Eurotiomycetes</taxon>
        <taxon>Eurotiomycetidae</taxon>
        <taxon>Eurotiales</taxon>
        <taxon>Aspergillaceae</taxon>
        <taxon>Aspergillus</taxon>
        <taxon>Aspergillus subgen. Nidulantes</taxon>
    </lineage>
</organism>
<accession>C8VTV5</accession>
<protein>
    <submittedName>
        <fullName evidence="1">Uncharacterized protein</fullName>
    </submittedName>
</protein>
<dbReference type="KEGG" id="ani:ANIA_11291"/>
<proteinExistence type="predicted"/>
<name>C8VTV5_EMENI</name>
<evidence type="ECO:0000313" key="1">
    <source>
        <dbReference type="EMBL" id="CBF88250.1"/>
    </source>
</evidence>
<evidence type="ECO:0000313" key="2">
    <source>
        <dbReference type="Proteomes" id="UP000000560"/>
    </source>
</evidence>